<dbReference type="SUPFAM" id="SSF48452">
    <property type="entry name" value="TPR-like"/>
    <property type="match status" value="3"/>
</dbReference>
<dbReference type="InterPro" id="IPR011990">
    <property type="entry name" value="TPR-like_helical_dom_sf"/>
</dbReference>
<feature type="domain" description="PRP1 splicing factor N-terminal" evidence="8">
    <location>
        <begin position="110"/>
        <end position="266"/>
    </location>
</feature>
<gene>
    <name evidence="10" type="ORF">E2562_001646</name>
</gene>
<feature type="region of interest" description="Disordered" evidence="7">
    <location>
        <begin position="127"/>
        <end position="194"/>
    </location>
</feature>
<evidence type="ECO:0000256" key="3">
    <source>
        <dbReference type="ARBA" id="ARBA00022664"/>
    </source>
</evidence>
<dbReference type="AlphaFoldDB" id="A0A6G1CBU7"/>
<dbReference type="GO" id="GO:0046540">
    <property type="term" value="C:U4/U6 x U5 tri-snRNP complex"/>
    <property type="evidence" value="ECO:0007669"/>
    <property type="project" value="TreeGrafter"/>
</dbReference>
<reference evidence="10 11" key="1">
    <citation type="submission" date="2019-11" db="EMBL/GenBank/DDBJ databases">
        <title>Whole genome sequence of Oryza granulata.</title>
        <authorList>
            <person name="Li W."/>
        </authorList>
    </citation>
    <scope>NUCLEOTIDE SEQUENCE [LARGE SCALE GENOMIC DNA]</scope>
    <source>
        <strain evidence="11">cv. Menghai</strain>
        <tissue evidence="10">Leaf</tissue>
    </source>
</reference>
<evidence type="ECO:0000259" key="9">
    <source>
        <dbReference type="Pfam" id="PF23231"/>
    </source>
</evidence>
<keyword evidence="11" id="KW-1185">Reference proteome</keyword>
<dbReference type="PANTHER" id="PTHR11246">
    <property type="entry name" value="PRE-MRNA SPLICING FACTOR"/>
    <property type="match status" value="1"/>
</dbReference>
<dbReference type="FunFam" id="1.25.40.10:FF:000384">
    <property type="entry name" value="Probable pre-mRNA splicing factor prp1"/>
    <property type="match status" value="1"/>
</dbReference>
<dbReference type="Proteomes" id="UP000479710">
    <property type="component" value="Unassembled WGS sequence"/>
</dbReference>
<evidence type="ECO:0000256" key="6">
    <source>
        <dbReference type="ARBA" id="ARBA00023242"/>
    </source>
</evidence>
<keyword evidence="6" id="KW-0539">Nucleus</keyword>
<keyword evidence="5" id="KW-0508">mRNA splicing</keyword>
<dbReference type="GO" id="GO:2000636">
    <property type="term" value="P:positive regulation of primary miRNA processing"/>
    <property type="evidence" value="ECO:0007669"/>
    <property type="project" value="TreeGrafter"/>
</dbReference>
<dbReference type="InterPro" id="IPR045075">
    <property type="entry name" value="Syf1-like"/>
</dbReference>
<evidence type="ECO:0000256" key="7">
    <source>
        <dbReference type="SAM" id="MobiDB-lite"/>
    </source>
</evidence>
<dbReference type="SMART" id="SM00386">
    <property type="entry name" value="HAT"/>
    <property type="match status" value="6"/>
</dbReference>
<dbReference type="InterPro" id="IPR055430">
    <property type="entry name" value="HAT_Syf1_CNRKL1_C"/>
</dbReference>
<evidence type="ECO:0000313" key="11">
    <source>
        <dbReference type="Proteomes" id="UP000479710"/>
    </source>
</evidence>
<dbReference type="Pfam" id="PF06424">
    <property type="entry name" value="PRP1_N"/>
    <property type="match status" value="1"/>
</dbReference>
<dbReference type="InterPro" id="IPR010491">
    <property type="entry name" value="PRP1_N"/>
</dbReference>
<dbReference type="OrthoDB" id="440128at2759"/>
<comment type="caution">
    <text evidence="10">The sequence shown here is derived from an EMBL/GenBank/DDBJ whole genome shotgun (WGS) entry which is preliminary data.</text>
</comment>
<comment type="subcellular location">
    <subcellularLocation>
        <location evidence="1">Nucleus</location>
    </subcellularLocation>
</comment>
<dbReference type="FunFam" id="1.25.40.10:FF:000304">
    <property type="entry name" value="Putative Pre-mRNA-splicing factor prp1"/>
    <property type="match status" value="1"/>
</dbReference>
<keyword evidence="4" id="KW-0677">Repeat</keyword>
<feature type="domain" description="Pre-mRNA-splicing factor Syf1/CRNKL1-like C-terminal HAT-repeats" evidence="9">
    <location>
        <begin position="527"/>
        <end position="683"/>
    </location>
</feature>
<evidence type="ECO:0000256" key="2">
    <source>
        <dbReference type="ARBA" id="ARBA00008644"/>
    </source>
</evidence>
<dbReference type="InterPro" id="IPR003107">
    <property type="entry name" value="HAT"/>
</dbReference>
<dbReference type="GO" id="GO:0000244">
    <property type="term" value="P:spliceosomal tri-snRNP complex assembly"/>
    <property type="evidence" value="ECO:0007669"/>
    <property type="project" value="TreeGrafter"/>
</dbReference>
<comment type="similarity">
    <text evidence="2">Belongs to the crooked-neck family.</text>
</comment>
<dbReference type="EMBL" id="SPHZ02000009">
    <property type="protein sequence ID" value="KAF0897948.1"/>
    <property type="molecule type" value="Genomic_DNA"/>
</dbReference>
<dbReference type="Pfam" id="PF23231">
    <property type="entry name" value="HAT_Syf1_CNRKL1_C"/>
    <property type="match status" value="1"/>
</dbReference>
<dbReference type="PANTHER" id="PTHR11246:SF1">
    <property type="entry name" value="PRE-MRNA-PROCESSING FACTOR 6"/>
    <property type="match status" value="1"/>
</dbReference>
<proteinExistence type="inferred from homology"/>
<evidence type="ECO:0000256" key="5">
    <source>
        <dbReference type="ARBA" id="ARBA00023187"/>
    </source>
</evidence>
<accession>A0A6G1CBU7</accession>
<dbReference type="Gene3D" id="1.25.40.10">
    <property type="entry name" value="Tetratricopeptide repeat domain"/>
    <property type="match status" value="2"/>
</dbReference>
<protein>
    <submittedName>
        <fullName evidence="10">Uncharacterized protein</fullName>
    </submittedName>
</protein>
<dbReference type="GO" id="GO:0080188">
    <property type="term" value="P:gene silencing by siRNA-directed DNA methylation"/>
    <property type="evidence" value="ECO:0007669"/>
    <property type="project" value="TreeGrafter"/>
</dbReference>
<organism evidence="10 11">
    <name type="scientific">Oryza meyeriana var. granulata</name>
    <dbReference type="NCBI Taxonomy" id="110450"/>
    <lineage>
        <taxon>Eukaryota</taxon>
        <taxon>Viridiplantae</taxon>
        <taxon>Streptophyta</taxon>
        <taxon>Embryophyta</taxon>
        <taxon>Tracheophyta</taxon>
        <taxon>Spermatophyta</taxon>
        <taxon>Magnoliopsida</taxon>
        <taxon>Liliopsida</taxon>
        <taxon>Poales</taxon>
        <taxon>Poaceae</taxon>
        <taxon>BOP clade</taxon>
        <taxon>Oryzoideae</taxon>
        <taxon>Oryzeae</taxon>
        <taxon>Oryzinae</taxon>
        <taxon>Oryza</taxon>
        <taxon>Oryza meyeriana</taxon>
    </lineage>
</organism>
<evidence type="ECO:0000313" key="10">
    <source>
        <dbReference type="EMBL" id="KAF0897948.1"/>
    </source>
</evidence>
<evidence type="ECO:0000256" key="1">
    <source>
        <dbReference type="ARBA" id="ARBA00004123"/>
    </source>
</evidence>
<keyword evidence="3" id="KW-0507">mRNA processing</keyword>
<dbReference type="GO" id="GO:0071013">
    <property type="term" value="C:catalytic step 2 spliceosome"/>
    <property type="evidence" value="ECO:0007669"/>
    <property type="project" value="TreeGrafter"/>
</dbReference>
<evidence type="ECO:0000256" key="4">
    <source>
        <dbReference type="ARBA" id="ARBA00022737"/>
    </source>
</evidence>
<evidence type="ECO:0000259" key="8">
    <source>
        <dbReference type="Pfam" id="PF06424"/>
    </source>
</evidence>
<sequence length="707" mass="77739">MVFLRAPDGRTHHVDLDPSTATLADLTASASRVCGGSVPAQQQLRLYLSHGRLLPAEPSLLLASLGVSATSSLLVHLPLLGGMTGPTPTAPPLPPPPVRPARCDFLNSKPPRNYVAGLGRGATGFTTHSDIGPARAAPDLPDRSAAAPAIGRGCGKPPGDDDDGGDEEKGYGENQNFDEFEGNDAGLFSNADYDDDDREADAVWESIDQRMDSRRKDRREARLKQEIEKHRASNPKITEQFSDLKRMFVYLSAQEWEIIPEIGDYWLRNKKKRFESFVPVPDTLLEKARQEQDHVTALDPKNRAAGGTETPWAQTPVTDLTAVGEGRGTELSLKLDRLSDSVSGLTVVDPKGYLTDLKSMKITSDAEISDINKVRLFLKSVTQTNPKHPPGLIAAARLEEVAGKLQVARQLIQRGCEECPTNEDVWLEACRLASPDEAKAMIARGVKAIPNSVKLWLQAAKLETSDLNKSRVLRKGLELIPDSVRLWKAVLELSNEEDARLLLHRAVECCPLHLELWLALARLEIYDQAKKLLNKAREKLPEEPAIWITAAKLEEANGNTQSANKVIERSIRTLQREGLDIDRDAWLKEAEAAERGGSVMACQAIVKNTIGIGVDDEDRKCTWVADAEECKKRGSIETAHAIYAHALSVFVSKKSIWLKAAQLEKSHGTKESLYNLLRKAVTVNPCAEVLWLMLAKEKWLAGDIPAA</sequence>
<name>A0A6G1CBU7_9ORYZ</name>